<feature type="transmembrane region" description="Helical" evidence="1">
    <location>
        <begin position="65"/>
        <end position="83"/>
    </location>
</feature>
<proteinExistence type="predicted"/>
<gene>
    <name evidence="2" type="ORF">ACFOU2_22075</name>
</gene>
<sequence>MYVFAYISLAITVFVIWFMPKRLSRQEIYVTWGIMATLALSVDLIFGMVYDLYDFVTKDIPVKDIFLQDALPPSFGVIFLNFMPKRRLHFIIYLFFVTVCSILYELLSIKFGYLIYKGWSIWYSVPFYFIGMLFLRWHLFFIRNR</sequence>
<feature type="transmembrane region" description="Helical" evidence="1">
    <location>
        <begin position="121"/>
        <end position="142"/>
    </location>
</feature>
<keyword evidence="1" id="KW-0812">Transmembrane</keyword>
<keyword evidence="3" id="KW-1185">Reference proteome</keyword>
<feature type="transmembrane region" description="Helical" evidence="1">
    <location>
        <begin position="30"/>
        <end position="53"/>
    </location>
</feature>
<dbReference type="Proteomes" id="UP001595752">
    <property type="component" value="Unassembled WGS sequence"/>
</dbReference>
<evidence type="ECO:0000313" key="3">
    <source>
        <dbReference type="Proteomes" id="UP001595752"/>
    </source>
</evidence>
<feature type="transmembrane region" description="Helical" evidence="1">
    <location>
        <begin position="6"/>
        <end position="23"/>
    </location>
</feature>
<comment type="caution">
    <text evidence="2">The sequence shown here is derived from an EMBL/GenBank/DDBJ whole genome shotgun (WGS) entry which is preliminary data.</text>
</comment>
<evidence type="ECO:0000256" key="1">
    <source>
        <dbReference type="SAM" id="Phobius"/>
    </source>
</evidence>
<reference evidence="3" key="1">
    <citation type="journal article" date="2019" name="Int. J. Syst. Evol. Microbiol.">
        <title>The Global Catalogue of Microorganisms (GCM) 10K type strain sequencing project: providing services to taxonomists for standard genome sequencing and annotation.</title>
        <authorList>
            <consortium name="The Broad Institute Genomics Platform"/>
            <consortium name="The Broad Institute Genome Sequencing Center for Infectious Disease"/>
            <person name="Wu L."/>
            <person name="Ma J."/>
        </authorList>
    </citation>
    <scope>NUCLEOTIDE SEQUENCE [LARGE SCALE GENOMIC DNA]</scope>
    <source>
        <strain evidence="3">CCUG 61889</strain>
    </source>
</reference>
<name>A0ABV8B6S5_9BACI</name>
<keyword evidence="1" id="KW-1133">Transmembrane helix</keyword>
<accession>A0ABV8B6S5</accession>
<evidence type="ECO:0008006" key="4">
    <source>
        <dbReference type="Google" id="ProtNLM"/>
    </source>
</evidence>
<evidence type="ECO:0000313" key="2">
    <source>
        <dbReference type="EMBL" id="MFC3886018.1"/>
    </source>
</evidence>
<dbReference type="EMBL" id="JBHRZT010000072">
    <property type="protein sequence ID" value="MFC3886018.1"/>
    <property type="molecule type" value="Genomic_DNA"/>
</dbReference>
<organism evidence="2 3">
    <name type="scientific">Bacillus songklensis</name>
    <dbReference type="NCBI Taxonomy" id="1069116"/>
    <lineage>
        <taxon>Bacteria</taxon>
        <taxon>Bacillati</taxon>
        <taxon>Bacillota</taxon>
        <taxon>Bacilli</taxon>
        <taxon>Bacillales</taxon>
        <taxon>Bacillaceae</taxon>
        <taxon>Bacillus</taxon>
    </lineage>
</organism>
<feature type="transmembrane region" description="Helical" evidence="1">
    <location>
        <begin position="90"/>
        <end position="115"/>
    </location>
</feature>
<dbReference type="RefSeq" id="WP_377918389.1">
    <property type="nucleotide sequence ID" value="NZ_JBHRZT010000072.1"/>
</dbReference>
<keyword evidence="1" id="KW-0472">Membrane</keyword>
<protein>
    <recommendedName>
        <fullName evidence="4">Lycopene cyclase domain-containing protein</fullName>
    </recommendedName>
</protein>